<proteinExistence type="predicted"/>
<dbReference type="AlphaFoldDB" id="A0AAN7U2A9"/>
<gene>
    <name evidence="2" type="ORF">RB653_006162</name>
</gene>
<evidence type="ECO:0000313" key="2">
    <source>
        <dbReference type="EMBL" id="KAK5584549.1"/>
    </source>
</evidence>
<dbReference type="Proteomes" id="UP001344447">
    <property type="component" value="Unassembled WGS sequence"/>
</dbReference>
<organism evidence="2 3">
    <name type="scientific">Dictyostelium firmibasis</name>
    <dbReference type="NCBI Taxonomy" id="79012"/>
    <lineage>
        <taxon>Eukaryota</taxon>
        <taxon>Amoebozoa</taxon>
        <taxon>Evosea</taxon>
        <taxon>Eumycetozoa</taxon>
        <taxon>Dictyostelia</taxon>
        <taxon>Dictyosteliales</taxon>
        <taxon>Dictyosteliaceae</taxon>
        <taxon>Dictyostelium</taxon>
    </lineage>
</organism>
<comment type="caution">
    <text evidence="2">The sequence shown here is derived from an EMBL/GenBank/DDBJ whole genome shotgun (WGS) entry which is preliminary data.</text>
</comment>
<name>A0AAN7U2A9_9MYCE</name>
<keyword evidence="3" id="KW-1185">Reference proteome</keyword>
<feature type="chain" id="PRO_5042864736" evidence="1">
    <location>
        <begin position="20"/>
        <end position="123"/>
    </location>
</feature>
<evidence type="ECO:0000256" key="1">
    <source>
        <dbReference type="SAM" id="SignalP"/>
    </source>
</evidence>
<feature type="signal peptide" evidence="1">
    <location>
        <begin position="1"/>
        <end position="19"/>
    </location>
</feature>
<reference evidence="2 3" key="1">
    <citation type="submission" date="2023-11" db="EMBL/GenBank/DDBJ databases">
        <title>Dfirmibasis_genome.</title>
        <authorList>
            <person name="Edelbroek B."/>
            <person name="Kjellin J."/>
            <person name="Jerlstrom-Hultqvist J."/>
            <person name="Soderbom F."/>
        </authorList>
    </citation>
    <scope>NUCLEOTIDE SEQUENCE [LARGE SCALE GENOMIC DNA]</scope>
    <source>
        <strain evidence="2 3">TNS-C-14</strain>
    </source>
</reference>
<evidence type="ECO:0000313" key="3">
    <source>
        <dbReference type="Proteomes" id="UP001344447"/>
    </source>
</evidence>
<protein>
    <submittedName>
        <fullName evidence="2">Uncharacterized protein</fullName>
    </submittedName>
</protein>
<keyword evidence="1" id="KW-0732">Signal</keyword>
<dbReference type="EMBL" id="JAVFKY010000001">
    <property type="protein sequence ID" value="KAK5584549.1"/>
    <property type="molecule type" value="Genomic_DNA"/>
</dbReference>
<sequence length="123" mass="12422">MKFLSALILLLSILALANCSSFDEFKVTNIQCTASGSINDCTNLCGVSSFKVVQSGNGYVFKKFIGLDCPATSVDLAFNCNSNGDAVTVGVESIVCTGSSSSASPLTAAVLSIAGLAAGVALL</sequence>
<accession>A0AAN7U2A9</accession>